<gene>
    <name evidence="3" type="ORF">ITP53_15260</name>
</gene>
<evidence type="ECO:0000259" key="2">
    <source>
        <dbReference type="Pfam" id="PF02911"/>
    </source>
</evidence>
<feature type="domain" description="Formyl transferase N-terminal" evidence="1">
    <location>
        <begin position="54"/>
        <end position="154"/>
    </location>
</feature>
<dbReference type="Gene3D" id="3.40.50.12230">
    <property type="match status" value="1"/>
</dbReference>
<dbReference type="InterPro" id="IPR002376">
    <property type="entry name" value="Formyl_transf_N"/>
</dbReference>
<dbReference type="InterPro" id="IPR036477">
    <property type="entry name" value="Formyl_transf_N_sf"/>
</dbReference>
<dbReference type="RefSeq" id="WP_195896039.1">
    <property type="nucleotide sequence ID" value="NZ_JADOGI010000038.1"/>
</dbReference>
<keyword evidence="4" id="KW-1185">Reference proteome</keyword>
<evidence type="ECO:0000313" key="3">
    <source>
        <dbReference type="EMBL" id="MBF8187070.1"/>
    </source>
</evidence>
<evidence type="ECO:0008006" key="5">
    <source>
        <dbReference type="Google" id="ProtNLM"/>
    </source>
</evidence>
<comment type="caution">
    <text evidence="3">The sequence shown here is derived from an EMBL/GenBank/DDBJ whole genome shotgun (WGS) entry which is preliminary data.</text>
</comment>
<name>A0A931EY90_9ACTN</name>
<dbReference type="PROSITE" id="PS51257">
    <property type="entry name" value="PROKAR_LIPOPROTEIN"/>
    <property type="match status" value="1"/>
</dbReference>
<dbReference type="InterPro" id="IPR005793">
    <property type="entry name" value="Formyl_trans_C"/>
</dbReference>
<dbReference type="Pfam" id="PF02911">
    <property type="entry name" value="Formyl_trans_C"/>
    <property type="match status" value="1"/>
</dbReference>
<dbReference type="Pfam" id="PF00551">
    <property type="entry name" value="Formyl_trans_N"/>
    <property type="match status" value="1"/>
</dbReference>
<protein>
    <recommendedName>
        <fullName evidence="5">Methionyl-tRNA formyltransferase</fullName>
    </recommendedName>
</protein>
<evidence type="ECO:0000259" key="1">
    <source>
        <dbReference type="Pfam" id="PF00551"/>
    </source>
</evidence>
<dbReference type="SUPFAM" id="SSF53328">
    <property type="entry name" value="Formyltransferase"/>
    <property type="match status" value="1"/>
</dbReference>
<sequence length="520" mass="56404">MADGRFSAWLVGSGSLLGACGDLLRAHGHDIQAVVSTEAGAIAWAGEHRIRVFADMAEAPVQHRPDHLFSIAHKAILSADDLAVPTGMAINFHSSPLPHYSGVAQTSWAIVDDARQHGVTWHRMTVEIDGGDILVQQRFPIDPDETLLSLNIKCFDHGLRTFETLLKQLTSGDLRPTPQEPGGCYRSRSDRLPHTGIITWDRSAEELERWSRAGQAGPFDNSFGVVKLTHHDEVVLVRAARSTGRPSTQPPGTIVEVVAGKPVIATRTTDLVAGDPVTTGGHKLDPSFFQVGTILAAPAPEQLHRIDEIGRQAHRFEPFWVDRLESAAIPTGKRGSGRFVKAHQANPPADLSTNNEHTALAALLCGWQRHPGLRGGFGMDDTPPLWSSRRAQQLVGDLWSHWSIVLPVSVPDPTTGFSAAVEALAADLAHAERRGTFMRDVAGRHPSCHIGDPPRASVVVLPDAGELAHVFAAVDTDLVIVRHDDGHVAAWGPAHSDPFEVAQRFMALLTFIEEQLRPKS</sequence>
<dbReference type="PANTHER" id="PTHR11138:SF5">
    <property type="entry name" value="METHIONYL-TRNA FORMYLTRANSFERASE, MITOCHONDRIAL"/>
    <property type="match status" value="1"/>
</dbReference>
<dbReference type="AlphaFoldDB" id="A0A931EY90"/>
<accession>A0A931EY90</accession>
<feature type="domain" description="Formyl transferase C-terminal" evidence="2">
    <location>
        <begin position="194"/>
        <end position="273"/>
    </location>
</feature>
<organism evidence="3 4">
    <name type="scientific">Nonomuraea cypriaca</name>
    <dbReference type="NCBI Taxonomy" id="1187855"/>
    <lineage>
        <taxon>Bacteria</taxon>
        <taxon>Bacillati</taxon>
        <taxon>Actinomycetota</taxon>
        <taxon>Actinomycetes</taxon>
        <taxon>Streptosporangiales</taxon>
        <taxon>Streptosporangiaceae</taxon>
        <taxon>Nonomuraea</taxon>
    </lineage>
</organism>
<dbReference type="GO" id="GO:0005829">
    <property type="term" value="C:cytosol"/>
    <property type="evidence" value="ECO:0007669"/>
    <property type="project" value="TreeGrafter"/>
</dbReference>
<dbReference type="Proteomes" id="UP000605361">
    <property type="component" value="Unassembled WGS sequence"/>
</dbReference>
<evidence type="ECO:0000313" key="4">
    <source>
        <dbReference type="Proteomes" id="UP000605361"/>
    </source>
</evidence>
<dbReference type="InterPro" id="IPR011034">
    <property type="entry name" value="Formyl_transferase-like_C_sf"/>
</dbReference>
<proteinExistence type="predicted"/>
<reference evidence="3" key="1">
    <citation type="submission" date="2020-11" db="EMBL/GenBank/DDBJ databases">
        <title>Whole-genome analyses of Nonomuraea sp. K274.</title>
        <authorList>
            <person name="Veyisoglu A."/>
        </authorList>
    </citation>
    <scope>NUCLEOTIDE SEQUENCE</scope>
    <source>
        <strain evidence="3">K274</strain>
    </source>
</reference>
<dbReference type="PANTHER" id="PTHR11138">
    <property type="entry name" value="METHIONYL-TRNA FORMYLTRANSFERASE"/>
    <property type="match status" value="1"/>
</dbReference>
<dbReference type="GO" id="GO:0004479">
    <property type="term" value="F:methionyl-tRNA formyltransferase activity"/>
    <property type="evidence" value="ECO:0007669"/>
    <property type="project" value="TreeGrafter"/>
</dbReference>
<dbReference type="SUPFAM" id="SSF50486">
    <property type="entry name" value="FMT C-terminal domain-like"/>
    <property type="match status" value="1"/>
</dbReference>
<dbReference type="EMBL" id="JADOGI010000038">
    <property type="protein sequence ID" value="MBF8187070.1"/>
    <property type="molecule type" value="Genomic_DNA"/>
</dbReference>